<dbReference type="InterPro" id="IPR007419">
    <property type="entry name" value="BFD-like_2Fe2S-bd_dom"/>
</dbReference>
<evidence type="ECO:0000313" key="12">
    <source>
        <dbReference type="EMBL" id="GHD27902.1"/>
    </source>
</evidence>
<dbReference type="Gene3D" id="2.40.40.20">
    <property type="match status" value="1"/>
</dbReference>
<evidence type="ECO:0000256" key="2">
    <source>
        <dbReference type="ARBA" id="ARBA00001966"/>
    </source>
</evidence>
<keyword evidence="13" id="KW-1185">Reference proteome</keyword>
<evidence type="ECO:0000256" key="4">
    <source>
        <dbReference type="ARBA" id="ARBA00022485"/>
    </source>
</evidence>
<dbReference type="InterPro" id="IPR006657">
    <property type="entry name" value="MoPterin_dinucl-bd_dom"/>
</dbReference>
<dbReference type="InterPro" id="IPR006656">
    <property type="entry name" value="Mopterin_OxRdtase"/>
</dbReference>
<evidence type="ECO:0000256" key="3">
    <source>
        <dbReference type="ARBA" id="ARBA00008747"/>
    </source>
</evidence>
<evidence type="ECO:0000256" key="1">
    <source>
        <dbReference type="ARBA" id="ARBA00001942"/>
    </source>
</evidence>
<evidence type="ECO:0000256" key="6">
    <source>
        <dbReference type="ARBA" id="ARBA00022723"/>
    </source>
</evidence>
<dbReference type="PANTHER" id="PTHR43105:SF9">
    <property type="entry name" value="NADPH-FE(3+) OXIDOREDUCTASE SUBUNIT ALPHA"/>
    <property type="match status" value="1"/>
</dbReference>
<dbReference type="GO" id="GO:0016020">
    <property type="term" value="C:membrane"/>
    <property type="evidence" value="ECO:0007669"/>
    <property type="project" value="TreeGrafter"/>
</dbReference>
<dbReference type="SUPFAM" id="SSF53706">
    <property type="entry name" value="Formate dehydrogenase/DMSO reductase, domains 1-3"/>
    <property type="match status" value="1"/>
</dbReference>
<dbReference type="Pfam" id="PF04879">
    <property type="entry name" value="Molybdop_Fe4S4"/>
    <property type="match status" value="1"/>
</dbReference>
<dbReference type="SMART" id="SM00926">
    <property type="entry name" value="Molybdop_Fe4S4"/>
    <property type="match status" value="1"/>
</dbReference>
<dbReference type="Gene3D" id="3.40.50.740">
    <property type="match status" value="1"/>
</dbReference>
<dbReference type="InterPro" id="IPR050123">
    <property type="entry name" value="Prok_molybdopt-oxidoreductase"/>
</dbReference>
<sequence length="883" mass="95685">MTSTTRTTCPYCGVGCGVLASVDASEAVSISGDPQHPANRGRLCSKGSALADTIATDSGRLLQPQLNGETVTWDVALDTLAQRWLAIREESGADALAFYASGQMLTEDYYVANKLMKGFVGTANIDTNSRLCMSSAVAAQQYAFGVDGVACNYSDLESCDLLVLIGSNLAWCHPVLYQRIKAARERRPEMKIVVIDPRRTATCEIADLHLPLRPDTDIPLLQGLLRYLHEQSATDSDFIAAHTSGFSADELASAPDLQTLGNITAVNDADLQCFFDWFAATEKTVTAYSMGINQASEGTLKAGAIINLHLATGRIGKDGCGPFSITGQPNAMGGREVGGLASTLAAHMTFTAQNRDRLNRFWGSTAVPAAPGLKALDLFEAIERGEVRSVWIMATNPLASLPEAARWKRALEACEFVVVSDCVNDSDTLAVADLRLPALGWGEKSGTVTNTERCISRQRAFLSSPGNAKADWWMVSEVGKRMGYADAFRFESPADIFREHAVLSGFENGGQRDFDISDWRLDSDEDYESMEPQQWPILENGTSSLYREKKFYTVDGKARFRPMAASQSLQLANAAPESLVLNTGRVRDHWHTLTRTGRSARLSEHQHEPTLSVHPARAVKLGLPSGGFARVSSEHAKLTLRVTLDENLPPDSVFVPMHWTHSHSAAGPINALVGTERDALSGEPAFKHATVTVAPATSAWQGLMITRTPLPCPDSDYWVKVRGDDYWLYYLAGFKAPLSIQTIWSSLTDMEYTTALLDSKHEQVRFLRIDANERVSCLLAVSTAENFEPPLWAASLFRHEITSASDRLAFLSGVPLQGSTTISPTICSCNGVDQATINALIATGVNTTAGITAQCSAGGNCGSCLPEIQQMINEAPSSRRVAL</sequence>
<feature type="domain" description="4Fe-4S Mo/W bis-MGD-type" evidence="11">
    <location>
        <begin position="2"/>
        <end position="58"/>
    </location>
</feature>
<dbReference type="Pfam" id="PF00384">
    <property type="entry name" value="Molybdopterin"/>
    <property type="match status" value="1"/>
</dbReference>
<dbReference type="InterPro" id="IPR041854">
    <property type="entry name" value="BFD-like_2Fe2S-bd_dom_sf"/>
</dbReference>
<dbReference type="GO" id="GO:0046872">
    <property type="term" value="F:metal ion binding"/>
    <property type="evidence" value="ECO:0007669"/>
    <property type="project" value="UniProtKB-KW"/>
</dbReference>
<dbReference type="Gene3D" id="1.10.10.1100">
    <property type="entry name" value="BFD-like [2Fe-2S]-binding domain"/>
    <property type="match status" value="1"/>
</dbReference>
<evidence type="ECO:0000259" key="11">
    <source>
        <dbReference type="PROSITE" id="PS51669"/>
    </source>
</evidence>
<comment type="cofactor">
    <cofactor evidence="2">
        <name>[4Fe-4S] cluster</name>
        <dbReference type="ChEBI" id="CHEBI:49883"/>
    </cofactor>
</comment>
<dbReference type="EMBL" id="BMYM01000001">
    <property type="protein sequence ID" value="GHD27902.1"/>
    <property type="molecule type" value="Genomic_DNA"/>
</dbReference>
<dbReference type="GO" id="GO:0042128">
    <property type="term" value="P:nitrate assimilation"/>
    <property type="evidence" value="ECO:0007669"/>
    <property type="project" value="UniProtKB-KW"/>
</dbReference>
<dbReference type="GO" id="GO:0051539">
    <property type="term" value="F:4 iron, 4 sulfur cluster binding"/>
    <property type="evidence" value="ECO:0007669"/>
    <property type="project" value="UniProtKB-KW"/>
</dbReference>
<dbReference type="InterPro" id="IPR041957">
    <property type="entry name" value="CT_Nitrate-R-NapA-like"/>
</dbReference>
<evidence type="ECO:0000313" key="13">
    <source>
        <dbReference type="Proteomes" id="UP000644693"/>
    </source>
</evidence>
<evidence type="ECO:0000256" key="5">
    <source>
        <dbReference type="ARBA" id="ARBA00022505"/>
    </source>
</evidence>
<dbReference type="SUPFAM" id="SSF50692">
    <property type="entry name" value="ADC-like"/>
    <property type="match status" value="1"/>
</dbReference>
<evidence type="ECO:0000256" key="10">
    <source>
        <dbReference type="ARBA" id="ARBA00023063"/>
    </source>
</evidence>
<accession>A0A918XEB9</accession>
<keyword evidence="10" id="KW-0534">Nitrate assimilation</keyword>
<dbReference type="GO" id="GO:0043546">
    <property type="term" value="F:molybdopterin cofactor binding"/>
    <property type="evidence" value="ECO:0007669"/>
    <property type="project" value="InterPro"/>
</dbReference>
<dbReference type="PANTHER" id="PTHR43105">
    <property type="entry name" value="RESPIRATORY NITRATE REDUCTASE"/>
    <property type="match status" value="1"/>
</dbReference>
<keyword evidence="8" id="KW-0408">Iron</keyword>
<dbReference type="GO" id="GO:0045333">
    <property type="term" value="P:cellular respiration"/>
    <property type="evidence" value="ECO:0007669"/>
    <property type="project" value="UniProtKB-ARBA"/>
</dbReference>
<dbReference type="GO" id="GO:1990204">
    <property type="term" value="C:oxidoreductase complex"/>
    <property type="evidence" value="ECO:0007669"/>
    <property type="project" value="UniProtKB-ARBA"/>
</dbReference>
<dbReference type="GO" id="GO:0016491">
    <property type="term" value="F:oxidoreductase activity"/>
    <property type="evidence" value="ECO:0007669"/>
    <property type="project" value="UniProtKB-KW"/>
</dbReference>
<keyword evidence="5" id="KW-0500">Molybdenum</keyword>
<dbReference type="Pfam" id="PF01568">
    <property type="entry name" value="Molydop_binding"/>
    <property type="match status" value="1"/>
</dbReference>
<organism evidence="12 13">
    <name type="scientific">Parahalioglobus pacificus</name>
    <dbReference type="NCBI Taxonomy" id="930806"/>
    <lineage>
        <taxon>Bacteria</taxon>
        <taxon>Pseudomonadati</taxon>
        <taxon>Pseudomonadota</taxon>
        <taxon>Gammaproteobacteria</taxon>
        <taxon>Cellvibrionales</taxon>
        <taxon>Halieaceae</taxon>
        <taxon>Parahalioglobus</taxon>
    </lineage>
</organism>
<comment type="similarity">
    <text evidence="3">Belongs to the prokaryotic molybdopterin-containing oxidoreductase family. NasA/NapA/NarB subfamily.</text>
</comment>
<gene>
    <name evidence="12" type="primary">nasA</name>
    <name evidence="12" type="ORF">GCM10007053_06740</name>
</gene>
<keyword evidence="9" id="KW-0411">Iron-sulfur</keyword>
<dbReference type="CDD" id="cd02791">
    <property type="entry name" value="MopB_CT_Nitrate-R-NapA-like"/>
    <property type="match status" value="1"/>
</dbReference>
<dbReference type="Gene3D" id="2.20.25.90">
    <property type="entry name" value="ADC-like domains"/>
    <property type="match status" value="1"/>
</dbReference>
<dbReference type="Pfam" id="PF04324">
    <property type="entry name" value="Fer2_BFD"/>
    <property type="match status" value="1"/>
</dbReference>
<dbReference type="Proteomes" id="UP000644693">
    <property type="component" value="Unassembled WGS sequence"/>
</dbReference>
<keyword evidence="7" id="KW-0560">Oxidoreductase</keyword>
<evidence type="ECO:0000256" key="8">
    <source>
        <dbReference type="ARBA" id="ARBA00023004"/>
    </source>
</evidence>
<reference evidence="12" key="2">
    <citation type="submission" date="2020-09" db="EMBL/GenBank/DDBJ databases">
        <authorList>
            <person name="Sun Q."/>
            <person name="Kim S."/>
        </authorList>
    </citation>
    <scope>NUCLEOTIDE SEQUENCE</scope>
    <source>
        <strain evidence="12">KCTC 23430</strain>
    </source>
</reference>
<dbReference type="InterPro" id="IPR009010">
    <property type="entry name" value="Asp_de-COase-like_dom_sf"/>
</dbReference>
<dbReference type="AlphaFoldDB" id="A0A918XEB9"/>
<comment type="caution">
    <text evidence="12">The sequence shown here is derived from an EMBL/GenBank/DDBJ whole genome shotgun (WGS) entry which is preliminary data.</text>
</comment>
<keyword evidence="4" id="KW-0004">4Fe-4S</keyword>
<protein>
    <submittedName>
        <fullName evidence="12">Nitrate reductase</fullName>
    </submittedName>
</protein>
<reference evidence="12" key="1">
    <citation type="journal article" date="2014" name="Int. J. Syst. Evol. Microbiol.">
        <title>Complete genome sequence of Corynebacterium casei LMG S-19264T (=DSM 44701T), isolated from a smear-ripened cheese.</title>
        <authorList>
            <consortium name="US DOE Joint Genome Institute (JGI-PGF)"/>
            <person name="Walter F."/>
            <person name="Albersmeier A."/>
            <person name="Kalinowski J."/>
            <person name="Ruckert C."/>
        </authorList>
    </citation>
    <scope>NUCLEOTIDE SEQUENCE</scope>
    <source>
        <strain evidence="12">KCTC 23430</strain>
    </source>
</reference>
<dbReference type="Gene3D" id="3.40.228.10">
    <property type="entry name" value="Dimethylsulfoxide Reductase, domain 2"/>
    <property type="match status" value="1"/>
</dbReference>
<evidence type="ECO:0000256" key="9">
    <source>
        <dbReference type="ARBA" id="ARBA00023014"/>
    </source>
</evidence>
<dbReference type="InterPro" id="IPR006963">
    <property type="entry name" value="Mopterin_OxRdtase_4Fe-4S_dom"/>
</dbReference>
<name>A0A918XEB9_9GAMM</name>
<evidence type="ECO:0000256" key="7">
    <source>
        <dbReference type="ARBA" id="ARBA00023002"/>
    </source>
</evidence>
<dbReference type="RefSeq" id="WP_189475125.1">
    <property type="nucleotide sequence ID" value="NZ_BMYM01000001.1"/>
</dbReference>
<proteinExistence type="inferred from homology"/>
<keyword evidence="6" id="KW-0479">Metal-binding</keyword>
<dbReference type="CDD" id="cd02754">
    <property type="entry name" value="MopB_Nitrate-R-NapA-like"/>
    <property type="match status" value="1"/>
</dbReference>
<dbReference type="PROSITE" id="PS51669">
    <property type="entry name" value="4FE4S_MOW_BIS_MGD"/>
    <property type="match status" value="1"/>
</dbReference>
<comment type="cofactor">
    <cofactor evidence="1">
        <name>Mo-bis(molybdopterin guanine dinucleotide)</name>
        <dbReference type="ChEBI" id="CHEBI:60539"/>
    </cofactor>
</comment>